<keyword evidence="8 14" id="KW-0106">Calcium</keyword>
<keyword evidence="9 15" id="KW-0130">Cell adhesion</keyword>
<dbReference type="InterPro" id="IPR014868">
    <property type="entry name" value="Cadherin_pro_dom"/>
</dbReference>
<dbReference type="GO" id="GO:0016339">
    <property type="term" value="P:calcium-dependent cell-cell adhesion via plasma membrane cell adhesion molecules"/>
    <property type="evidence" value="ECO:0007669"/>
    <property type="project" value="TreeGrafter"/>
</dbReference>
<dbReference type="InterPro" id="IPR027397">
    <property type="entry name" value="Catenin-bd_sf"/>
</dbReference>
<dbReference type="PROSITE" id="PS50268">
    <property type="entry name" value="CADHERIN_2"/>
    <property type="match status" value="4"/>
</dbReference>
<evidence type="ECO:0000256" key="7">
    <source>
        <dbReference type="ARBA" id="ARBA00022737"/>
    </source>
</evidence>
<protein>
    <submittedName>
        <fullName evidence="21">Desmocollin 2-like protein</fullName>
    </submittedName>
</protein>
<dbReference type="GO" id="GO:0005509">
    <property type="term" value="F:calcium ion binding"/>
    <property type="evidence" value="ECO:0007669"/>
    <property type="project" value="UniProtKB-UniRule"/>
</dbReference>
<dbReference type="FunFam" id="2.60.40.60:FF:000031">
    <property type="entry name" value="Cadherin 3"/>
    <property type="match status" value="1"/>
</dbReference>
<dbReference type="GO" id="GO:0002159">
    <property type="term" value="P:desmosome assembly"/>
    <property type="evidence" value="ECO:0007669"/>
    <property type="project" value="Ensembl"/>
</dbReference>
<dbReference type="Gene3D" id="2.60.40.60">
    <property type="entry name" value="Cadherins"/>
    <property type="match status" value="6"/>
</dbReference>
<evidence type="ECO:0000256" key="17">
    <source>
        <dbReference type="SAM" id="Phobius"/>
    </source>
</evidence>
<evidence type="ECO:0000256" key="11">
    <source>
        <dbReference type="ARBA" id="ARBA00022989"/>
    </source>
</evidence>
<dbReference type="KEGG" id="bspl:114844351"/>
<dbReference type="Proteomes" id="UP000515150">
    <property type="component" value="Chromosome 17"/>
</dbReference>
<dbReference type="GO" id="GO:0008013">
    <property type="term" value="F:beta-catenin binding"/>
    <property type="evidence" value="ECO:0007669"/>
    <property type="project" value="TreeGrafter"/>
</dbReference>
<feature type="transmembrane region" description="Helical" evidence="17">
    <location>
        <begin position="667"/>
        <end position="691"/>
    </location>
</feature>
<keyword evidence="13" id="KW-0325">Glycoprotein</keyword>
<feature type="domain" description="Cadherin" evidence="19">
    <location>
        <begin position="339"/>
        <end position="451"/>
    </location>
</feature>
<dbReference type="CTD" id="560091"/>
<dbReference type="FunFam" id="2.60.40.60:FF:000068">
    <property type="entry name" value="Desmoglein 1"/>
    <property type="match status" value="1"/>
</dbReference>
<keyword evidence="5" id="KW-0479">Metal-binding</keyword>
<evidence type="ECO:0000259" key="19">
    <source>
        <dbReference type="PROSITE" id="PS50268"/>
    </source>
</evidence>
<accession>A0A6P7KYF2</accession>
<evidence type="ECO:0000313" key="21">
    <source>
        <dbReference type="RefSeq" id="XP_028987488.1"/>
    </source>
</evidence>
<evidence type="ECO:0000256" key="16">
    <source>
        <dbReference type="RuleBase" id="RU004358"/>
    </source>
</evidence>
<dbReference type="SUPFAM" id="SSF49313">
    <property type="entry name" value="Cadherin-like"/>
    <property type="match status" value="6"/>
</dbReference>
<dbReference type="Pfam" id="PF00028">
    <property type="entry name" value="Cadherin"/>
    <property type="match status" value="4"/>
</dbReference>
<keyword evidence="7" id="KW-0677">Repeat</keyword>
<evidence type="ECO:0000256" key="14">
    <source>
        <dbReference type="PROSITE-ProRule" id="PRU00043"/>
    </source>
</evidence>
<dbReference type="InParanoid" id="A0A6P7KYF2"/>
<dbReference type="OrthoDB" id="6079678at2759"/>
<dbReference type="InterPro" id="IPR015919">
    <property type="entry name" value="Cadherin-like_sf"/>
</dbReference>
<keyword evidence="6 18" id="KW-0732">Signal</keyword>
<keyword evidence="10" id="KW-0965">Cell junction</keyword>
<evidence type="ECO:0000256" key="2">
    <source>
        <dbReference type="ARBA" id="ARBA00004568"/>
    </source>
</evidence>
<proteinExistence type="predicted"/>
<dbReference type="PRINTS" id="PR01818">
    <property type="entry name" value="DESMOCADHERN"/>
</dbReference>
<evidence type="ECO:0000256" key="1">
    <source>
        <dbReference type="ARBA" id="ARBA00004251"/>
    </source>
</evidence>
<evidence type="ECO:0000256" key="5">
    <source>
        <dbReference type="ARBA" id="ARBA00022723"/>
    </source>
</evidence>
<dbReference type="PROSITE" id="PS00232">
    <property type="entry name" value="CADHERIN_1"/>
    <property type="match status" value="2"/>
</dbReference>
<keyword evidence="11 17" id="KW-1133">Transmembrane helix</keyword>
<keyword evidence="3" id="KW-1003">Cell membrane</keyword>
<dbReference type="SMART" id="SM01055">
    <property type="entry name" value="Cadherin_pro"/>
    <property type="match status" value="1"/>
</dbReference>
<dbReference type="GO" id="GO:0005912">
    <property type="term" value="C:adherens junction"/>
    <property type="evidence" value="ECO:0007669"/>
    <property type="project" value="TreeGrafter"/>
</dbReference>
<dbReference type="PANTHER" id="PTHR24027">
    <property type="entry name" value="CADHERIN-23"/>
    <property type="match status" value="1"/>
</dbReference>
<dbReference type="InterPro" id="IPR002126">
    <property type="entry name" value="Cadherin-like_dom"/>
</dbReference>
<keyword evidence="20" id="KW-1185">Reference proteome</keyword>
<dbReference type="InterPro" id="IPR009122">
    <property type="entry name" value="Desmosomal_cadherin"/>
</dbReference>
<feature type="domain" description="Cadherin" evidence="19">
    <location>
        <begin position="124"/>
        <end position="232"/>
    </location>
</feature>
<keyword evidence="12 17" id="KW-0472">Membrane</keyword>
<feature type="domain" description="Cadherin" evidence="19">
    <location>
        <begin position="249"/>
        <end position="338"/>
    </location>
</feature>
<dbReference type="RefSeq" id="XP_028987488.1">
    <property type="nucleotide sequence ID" value="XM_029131655.3"/>
</dbReference>
<dbReference type="InterPro" id="IPR039808">
    <property type="entry name" value="Cadherin"/>
</dbReference>
<dbReference type="Pfam" id="PF01049">
    <property type="entry name" value="CADH_Y-type_LIR"/>
    <property type="match status" value="1"/>
</dbReference>
<dbReference type="GO" id="GO:0003007">
    <property type="term" value="P:heart morphogenesis"/>
    <property type="evidence" value="ECO:0007669"/>
    <property type="project" value="Ensembl"/>
</dbReference>
<dbReference type="GO" id="GO:0000902">
    <property type="term" value="P:cell morphogenesis"/>
    <property type="evidence" value="ECO:0007669"/>
    <property type="project" value="TreeGrafter"/>
</dbReference>
<dbReference type="PRINTS" id="PR00205">
    <property type="entry name" value="CADHERIN"/>
</dbReference>
<comment type="function">
    <text evidence="16">A component of desmosome cell-cell junctions which are required for positive regulation of cellular adhesion. Involved in the interaction of plaque proteins and intermediate filaments mediating cell-cell adhesion.</text>
</comment>
<dbReference type="GeneID" id="114844351"/>
<comment type="subcellular location">
    <subcellularLocation>
        <location evidence="2">Cell junction</location>
        <location evidence="2">Desmosome</location>
    </subcellularLocation>
    <subcellularLocation>
        <location evidence="1 15">Cell membrane</location>
        <topology evidence="1 15">Single-pass type I membrane protein</topology>
    </subcellularLocation>
</comment>
<evidence type="ECO:0000256" key="12">
    <source>
        <dbReference type="ARBA" id="ARBA00023136"/>
    </source>
</evidence>
<dbReference type="GO" id="GO:0045296">
    <property type="term" value="F:cadherin binding"/>
    <property type="evidence" value="ECO:0007669"/>
    <property type="project" value="TreeGrafter"/>
</dbReference>
<evidence type="ECO:0000256" key="4">
    <source>
        <dbReference type="ARBA" id="ARBA00022692"/>
    </source>
</evidence>
<dbReference type="GO" id="GO:0034332">
    <property type="term" value="P:adherens junction organization"/>
    <property type="evidence" value="ECO:0007669"/>
    <property type="project" value="TreeGrafter"/>
</dbReference>
<dbReference type="InterPro" id="IPR000233">
    <property type="entry name" value="Cadherin_Y-type_LIR"/>
</dbReference>
<dbReference type="PANTHER" id="PTHR24027:SF422">
    <property type="entry name" value="CADHERIN DOMAIN-CONTAINING PROTEIN"/>
    <property type="match status" value="1"/>
</dbReference>
<dbReference type="FunFam" id="2.60.40.60:FF:000027">
    <property type="entry name" value="Cadherin 2"/>
    <property type="match status" value="1"/>
</dbReference>
<evidence type="ECO:0000256" key="9">
    <source>
        <dbReference type="ARBA" id="ARBA00022889"/>
    </source>
</evidence>
<dbReference type="GO" id="GO:0016342">
    <property type="term" value="C:catenin complex"/>
    <property type="evidence" value="ECO:0007669"/>
    <property type="project" value="TreeGrafter"/>
</dbReference>
<dbReference type="GO" id="GO:0007156">
    <property type="term" value="P:homophilic cell adhesion via plasma membrane adhesion molecules"/>
    <property type="evidence" value="ECO:0007669"/>
    <property type="project" value="InterPro"/>
</dbReference>
<dbReference type="GO" id="GO:0060027">
    <property type="term" value="P:convergent extension involved in gastrulation"/>
    <property type="evidence" value="ECO:0007669"/>
    <property type="project" value="Ensembl"/>
</dbReference>
<dbReference type="InterPro" id="IPR020894">
    <property type="entry name" value="Cadherin_CS"/>
</dbReference>
<dbReference type="CDD" id="cd11304">
    <property type="entry name" value="Cadherin_repeat"/>
    <property type="match status" value="4"/>
</dbReference>
<sequence>MAKVLIPHICLLMVLSRAESCFMPSSQYVVVADFIPVGNKVTMVEASGCDTGSVLLYAKDPSFTVRSDGTVVAMRGVYVPPGGRTFTVLARDSSAQESEMEVHLVHRAQRQKTEQGVLKRTKRRWSPPPITILENDEGPYPKQLERIVSDSEVRHKVYYIVTGHGVNQDPSGLFSLDRDSGMLTVYRPIDREIYPSFKITAKVYDTKTHQETDQPLDIHIEIDDVNDNAPQFVSQMKYNVLEQASMAVVGQVSATDKDKPGTLHSKIRYSLLTGTNLFAIHPETGVITTTTNSLDRETLNLHNVVVEIRDLDGSINGLFTTGTAQITVDDINDNPPTFPRPSFDASVSENVKEKLILEIPVEDRDLINTANWRSKFVITKGNENGNFRIDSDPKTNKGLLYVIKPLDYEKTKYIPLEVMAQNEAELSGTTQQWQTARVNVSVVDVDEGPEFTAPTVRFLVKENTPNGTKIGTYTAQDPETKSSSGIKYYKVSDPAGWVTVDRNTGELRVANTIDRESAFALNGTYNVIMRAVDTTSKTGTGTVIIQVEDINDNVPEVPSNNLVLCDTGDGLGSVVVVAEDKDQPPFSYPFTFSLPQDNDGKWSVTRLNDTAAVLKPIKALPVGRYNVDIDIKDLQGYGKTQTVTVRICQCKNGACSAAARSTRLSSLGYLALLLPLLALLLLCLLLIFFCVTKRDKVDLDDGGDSGGILLKSNTEGIGEEVNPSLIAVPSMVQTDKGMGMQNSGWQGLKSTSTLGGHSMLENGIYRSGMDTQEFYTTHYDNQYSAQLNAGQLVGSSMGMDSRYFAQDSSLHHTWQTNGRVLGQRLQYLQAQEDGCYADDIAHSYAFEGKGSAAGSVGCCSNLGDKENLDFLNTLGPKFKTLADVCTKR</sequence>
<evidence type="ECO:0000256" key="10">
    <source>
        <dbReference type="ARBA" id="ARBA00022949"/>
    </source>
</evidence>
<dbReference type="Gene3D" id="4.10.900.10">
    <property type="entry name" value="TCF3-CBD (Catenin binding domain)"/>
    <property type="match status" value="1"/>
</dbReference>
<dbReference type="FunFam" id="2.60.40.60:FF:000019">
    <property type="entry name" value="Cadherin 2"/>
    <property type="match status" value="1"/>
</dbReference>
<evidence type="ECO:0000256" key="3">
    <source>
        <dbReference type="ARBA" id="ARBA00022475"/>
    </source>
</evidence>
<evidence type="ECO:0000256" key="8">
    <source>
        <dbReference type="ARBA" id="ARBA00022837"/>
    </source>
</evidence>
<dbReference type="GO" id="GO:0060047">
    <property type="term" value="P:heart contraction"/>
    <property type="evidence" value="ECO:0007669"/>
    <property type="project" value="Ensembl"/>
</dbReference>
<evidence type="ECO:0000256" key="6">
    <source>
        <dbReference type="ARBA" id="ARBA00022729"/>
    </source>
</evidence>
<feature type="domain" description="Cadherin" evidence="19">
    <location>
        <begin position="452"/>
        <end position="557"/>
    </location>
</feature>
<keyword evidence="4 15" id="KW-0812">Transmembrane</keyword>
<dbReference type="FunCoup" id="A0A6P7KYF2">
    <property type="interactions" value="567"/>
</dbReference>
<name>A0A6P7KYF2_BETSP</name>
<gene>
    <name evidence="21" type="primary">dsc2l</name>
</gene>
<dbReference type="GO" id="GO:0030057">
    <property type="term" value="C:desmosome"/>
    <property type="evidence" value="ECO:0007669"/>
    <property type="project" value="UniProtKB-SubCell"/>
</dbReference>
<reference evidence="21" key="1">
    <citation type="submission" date="2025-08" db="UniProtKB">
        <authorList>
            <consortium name="RefSeq"/>
        </authorList>
    </citation>
    <scope>IDENTIFICATION</scope>
</reference>
<organism evidence="20 21">
    <name type="scientific">Betta splendens</name>
    <name type="common">Siamese fighting fish</name>
    <dbReference type="NCBI Taxonomy" id="158456"/>
    <lineage>
        <taxon>Eukaryota</taxon>
        <taxon>Metazoa</taxon>
        <taxon>Chordata</taxon>
        <taxon>Craniata</taxon>
        <taxon>Vertebrata</taxon>
        <taxon>Euteleostomi</taxon>
        <taxon>Actinopterygii</taxon>
        <taxon>Neopterygii</taxon>
        <taxon>Teleostei</taxon>
        <taxon>Neoteleostei</taxon>
        <taxon>Acanthomorphata</taxon>
        <taxon>Anabantaria</taxon>
        <taxon>Anabantiformes</taxon>
        <taxon>Anabantoidei</taxon>
        <taxon>Osphronemidae</taxon>
        <taxon>Betta</taxon>
    </lineage>
</organism>
<dbReference type="AlphaFoldDB" id="A0A6P7KYF2"/>
<evidence type="ECO:0000256" key="13">
    <source>
        <dbReference type="ARBA" id="ARBA00023180"/>
    </source>
</evidence>
<dbReference type="Pfam" id="PF08758">
    <property type="entry name" value="Cadherin_pro"/>
    <property type="match status" value="1"/>
</dbReference>
<evidence type="ECO:0000256" key="18">
    <source>
        <dbReference type="SAM" id="SignalP"/>
    </source>
</evidence>
<evidence type="ECO:0000256" key="15">
    <source>
        <dbReference type="RuleBase" id="RU003318"/>
    </source>
</evidence>
<feature type="chain" id="PRO_5027850610" evidence="18">
    <location>
        <begin position="21"/>
        <end position="888"/>
    </location>
</feature>
<feature type="signal peptide" evidence="18">
    <location>
        <begin position="1"/>
        <end position="20"/>
    </location>
</feature>
<dbReference type="GO" id="GO:0055113">
    <property type="term" value="P:epiboly involved in gastrulation with mouth forming second"/>
    <property type="evidence" value="ECO:0007669"/>
    <property type="project" value="Ensembl"/>
</dbReference>
<dbReference type="GO" id="GO:0016477">
    <property type="term" value="P:cell migration"/>
    <property type="evidence" value="ECO:0007669"/>
    <property type="project" value="TreeGrafter"/>
</dbReference>
<dbReference type="GO" id="GO:0044331">
    <property type="term" value="P:cell-cell adhesion mediated by cadherin"/>
    <property type="evidence" value="ECO:0007669"/>
    <property type="project" value="TreeGrafter"/>
</dbReference>
<dbReference type="FunFam" id="2.60.40.60:FF:000011">
    <property type="entry name" value="Cadherin 1"/>
    <property type="match status" value="1"/>
</dbReference>
<evidence type="ECO:0000313" key="20">
    <source>
        <dbReference type="Proteomes" id="UP000515150"/>
    </source>
</evidence>
<dbReference type="SMART" id="SM00112">
    <property type="entry name" value="CA"/>
    <property type="match status" value="5"/>
</dbReference>